<dbReference type="Proteomes" id="UP000013378">
    <property type="component" value="Unassembled WGS sequence"/>
</dbReference>
<evidence type="ECO:0000259" key="3">
    <source>
        <dbReference type="PROSITE" id="PS50011"/>
    </source>
</evidence>
<comment type="similarity">
    <text evidence="1">Belongs to the protein kinase superfamily. ADCK protein kinase family.</text>
</comment>
<dbReference type="STRING" id="1304284.L21TH_1263"/>
<feature type="transmembrane region" description="Helical" evidence="2">
    <location>
        <begin position="527"/>
        <end position="557"/>
    </location>
</feature>
<evidence type="ECO:0000313" key="4">
    <source>
        <dbReference type="EMBL" id="EOD00662.1"/>
    </source>
</evidence>
<dbReference type="GO" id="GO:0005524">
    <property type="term" value="F:ATP binding"/>
    <property type="evidence" value="ECO:0007669"/>
    <property type="project" value="InterPro"/>
</dbReference>
<keyword evidence="4" id="KW-0503">Monooxygenase</keyword>
<proteinExistence type="inferred from homology"/>
<dbReference type="GO" id="GO:0004497">
    <property type="term" value="F:monooxygenase activity"/>
    <property type="evidence" value="ECO:0007669"/>
    <property type="project" value="UniProtKB-KW"/>
</dbReference>
<evidence type="ECO:0000313" key="5">
    <source>
        <dbReference type="Proteomes" id="UP000013378"/>
    </source>
</evidence>
<dbReference type="InterPro" id="IPR050154">
    <property type="entry name" value="UbiB_kinase"/>
</dbReference>
<keyword evidence="4" id="KW-0560">Oxidoreductase</keyword>
<dbReference type="InterPro" id="IPR000719">
    <property type="entry name" value="Prot_kinase_dom"/>
</dbReference>
<dbReference type="PANTHER" id="PTHR10566:SF113">
    <property type="entry name" value="PROTEIN ACTIVITY OF BC1 COMPLEX KINASE 7, CHLOROPLASTIC"/>
    <property type="match status" value="1"/>
</dbReference>
<comment type="caution">
    <text evidence="4">The sequence shown here is derived from an EMBL/GenBank/DDBJ whole genome shotgun (WGS) entry which is preliminary data.</text>
</comment>
<dbReference type="SUPFAM" id="SSF56112">
    <property type="entry name" value="Protein kinase-like (PK-like)"/>
    <property type="match status" value="1"/>
</dbReference>
<reference evidence="4 5" key="1">
    <citation type="journal article" date="2015" name="Geomicrobiol. J.">
        <title>Caldisalinibacter kiritimatiensis gen. nov., sp. nov., a moderately thermohalophilic thiosulfate-reducing bacterium from a hypersaline microbial mat.</title>
        <authorList>
            <person name="Ben Hania W."/>
            <person name="Joseph M."/>
            <person name="Fiebig A."/>
            <person name="Bunk B."/>
            <person name="Klenk H.-P."/>
            <person name="Fardeau M.-L."/>
            <person name="Spring S."/>
        </authorList>
    </citation>
    <scope>NUCLEOTIDE SEQUENCE [LARGE SCALE GENOMIC DNA]</scope>
    <source>
        <strain evidence="4 5">L21-TH-D2</strain>
    </source>
</reference>
<accession>R1AVH7</accession>
<keyword evidence="2" id="KW-0472">Membrane</keyword>
<keyword evidence="5" id="KW-1185">Reference proteome</keyword>
<dbReference type="GO" id="GO:0004672">
    <property type="term" value="F:protein kinase activity"/>
    <property type="evidence" value="ECO:0007669"/>
    <property type="project" value="InterPro"/>
</dbReference>
<name>R1AVH7_9FIRM</name>
<dbReference type="AlphaFoldDB" id="R1AVH7"/>
<protein>
    <submittedName>
        <fullName evidence="4">Ubiquinone biosynthesis monooxygenase UbiB</fullName>
    </submittedName>
</protein>
<dbReference type="Pfam" id="PF03109">
    <property type="entry name" value="ABC1"/>
    <property type="match status" value="1"/>
</dbReference>
<evidence type="ECO:0000256" key="1">
    <source>
        <dbReference type="ARBA" id="ARBA00009670"/>
    </source>
</evidence>
<evidence type="ECO:0000256" key="2">
    <source>
        <dbReference type="SAM" id="Phobius"/>
    </source>
</evidence>
<feature type="transmembrane region" description="Helical" evidence="2">
    <location>
        <begin position="502"/>
        <end position="521"/>
    </location>
</feature>
<dbReference type="eggNOG" id="COG0661">
    <property type="taxonomic scope" value="Bacteria"/>
</dbReference>
<gene>
    <name evidence="4" type="ORF">L21TH_1263</name>
</gene>
<dbReference type="EMBL" id="ARZA01000130">
    <property type="protein sequence ID" value="EOD00662.1"/>
    <property type="molecule type" value="Genomic_DNA"/>
</dbReference>
<dbReference type="PANTHER" id="PTHR10566">
    <property type="entry name" value="CHAPERONE-ACTIVITY OF BC1 COMPLEX CABC1 -RELATED"/>
    <property type="match status" value="1"/>
</dbReference>
<keyword evidence="4" id="KW-0830">Ubiquinone</keyword>
<keyword evidence="2" id="KW-0812">Transmembrane</keyword>
<dbReference type="OrthoDB" id="9795390at2"/>
<feature type="domain" description="Protein kinase" evidence="3">
    <location>
        <begin position="128"/>
        <end position="433"/>
    </location>
</feature>
<dbReference type="PROSITE" id="PS50011">
    <property type="entry name" value="PROTEIN_KINASE_DOM"/>
    <property type="match status" value="1"/>
</dbReference>
<keyword evidence="2" id="KW-1133">Transmembrane helix</keyword>
<organism evidence="4 5">
    <name type="scientific">Caldisalinibacter kiritimatiensis</name>
    <dbReference type="NCBI Taxonomy" id="1304284"/>
    <lineage>
        <taxon>Bacteria</taxon>
        <taxon>Bacillati</taxon>
        <taxon>Bacillota</taxon>
        <taxon>Tissierellia</taxon>
        <taxon>Tissierellales</taxon>
        <taxon>Thermohalobacteraceae</taxon>
        <taxon>Caldisalinibacter</taxon>
    </lineage>
</organism>
<dbReference type="RefSeq" id="WP_006312034.1">
    <property type="nucleotide sequence ID" value="NZ_ARZA01000130.1"/>
</dbReference>
<dbReference type="PATRIC" id="fig|1304284.3.peg.1233"/>
<sequence length="561" mass="64169">MKVKGLGKRYKNIQRYRQIAVIFAKYGFNALSEKMDVVGYFRRFFLRESITLKKKYTRAERIRMAIEELGPTFIKFGQIMSTRYDLLPADIVNELSLLQDKVKEYDLDLAKKIFYEQLGLKIDEVFKEFEETPLAAASIGQVYSGVLKNGEEVVVKIQRPNIRKNIESDIDILFNIGKLIDEHFAYNSPFKAVDIVNEFSYTIKKELDYTYEAQNCDAFRENFKNDTNVLVPKIYWEYTTKKVLVMEKINGIKVSDTNKIRQAGYDMEKLAQIGAKAFMKQIIKHGLFHADPHPGNIMIINENKISFIDFGIVGYIDKVTLDFIVTLLESGHKRNIDSIVESLCEMDAVTSETDLVKLKRDLYYIINYYFNVPINKINFGDAFTEILSVAYRHSLRLPTQLILLIRAIVTIEGTGRKLNPKFNMSMISKDIFVELSKEKLNPKGLVKEIKNYSAQSFKEFKSIPKRTNHILQKVEKNQLKILIDIEELDKIKNQINIMTNKLSLSLLVASIVIGSSLIIQADVGPTIVGISAVGLIGFSAAGILGVILVISILMNWLKDKK</sequence>
<dbReference type="CDD" id="cd05121">
    <property type="entry name" value="ABC1_ADCK3-like"/>
    <property type="match status" value="1"/>
</dbReference>
<dbReference type="InterPro" id="IPR011009">
    <property type="entry name" value="Kinase-like_dom_sf"/>
</dbReference>
<dbReference type="InterPro" id="IPR004147">
    <property type="entry name" value="ABC1_dom"/>
</dbReference>